<feature type="domain" description="PLD phosphodiesterase" evidence="14">
    <location>
        <begin position="228"/>
        <end position="255"/>
    </location>
</feature>
<keyword evidence="16" id="KW-1185">Reference proteome</keyword>
<accession>A0A939H096</accession>
<dbReference type="Proteomes" id="UP000664731">
    <property type="component" value="Unassembled WGS sequence"/>
</dbReference>
<dbReference type="NCBIfam" id="TIGR04265">
    <property type="entry name" value="bac_cardiolipin"/>
    <property type="match status" value="1"/>
</dbReference>
<name>A0A939H096_9BURK</name>
<dbReference type="SUPFAM" id="SSF56024">
    <property type="entry name" value="Phospholipase D/nuclease"/>
    <property type="match status" value="2"/>
</dbReference>
<evidence type="ECO:0000313" key="16">
    <source>
        <dbReference type="Proteomes" id="UP000664731"/>
    </source>
</evidence>
<evidence type="ECO:0000256" key="11">
    <source>
        <dbReference type="ARBA" id="ARBA00023264"/>
    </source>
</evidence>
<reference evidence="15" key="1">
    <citation type="submission" date="2021-03" db="EMBL/GenBank/DDBJ databases">
        <title>Comamonas denitrificans.</title>
        <authorList>
            <person name="Finster K."/>
        </authorList>
    </citation>
    <scope>NUCLEOTIDE SEQUENCE</scope>
    <source>
        <strain evidence="15">MM2021_4</strain>
    </source>
</reference>
<evidence type="ECO:0000256" key="8">
    <source>
        <dbReference type="ARBA" id="ARBA00023098"/>
    </source>
</evidence>
<proteinExistence type="predicted"/>
<evidence type="ECO:0000259" key="14">
    <source>
        <dbReference type="PROSITE" id="PS50035"/>
    </source>
</evidence>
<evidence type="ECO:0000256" key="3">
    <source>
        <dbReference type="ARBA" id="ARBA00022516"/>
    </source>
</evidence>
<dbReference type="GO" id="GO:0008808">
    <property type="term" value="F:cardiolipin synthase activity"/>
    <property type="evidence" value="ECO:0007669"/>
    <property type="project" value="UniProtKB-UniRule"/>
</dbReference>
<evidence type="ECO:0000256" key="7">
    <source>
        <dbReference type="ARBA" id="ARBA00022989"/>
    </source>
</evidence>
<evidence type="ECO:0000256" key="10">
    <source>
        <dbReference type="ARBA" id="ARBA00023209"/>
    </source>
</evidence>
<evidence type="ECO:0000256" key="4">
    <source>
        <dbReference type="ARBA" id="ARBA00022679"/>
    </source>
</evidence>
<evidence type="ECO:0000256" key="5">
    <source>
        <dbReference type="ARBA" id="ARBA00022692"/>
    </source>
</evidence>
<dbReference type="EMBL" id="JAFNME010000036">
    <property type="protein sequence ID" value="MBO1250657.1"/>
    <property type="molecule type" value="Genomic_DNA"/>
</dbReference>
<gene>
    <name evidence="15" type="primary">cls</name>
    <name evidence="15" type="ORF">J1777_12600</name>
</gene>
<keyword evidence="6" id="KW-0677">Repeat</keyword>
<feature type="transmembrane region" description="Helical" evidence="13">
    <location>
        <begin position="20"/>
        <end position="41"/>
    </location>
</feature>
<sequence length="495" mass="55773">MASLQALWHLGQQWLANGHLALALSIIWSLYLVLVGAWILLQRRAPVATIGWLLSMAVLPVVGLLVYFVFGPRRFRRQRLKRLRSRRKARMRRQSLAHLRDRAAQAPARLQQLVRLVSNATQLPLSTAQEVQLLVGGARTFDAIVHAIGQAQHHVHLEYYIFEPDTTGQRVLQALTERAQAGVQVRLLVDALGSKRLVRRHYQALLDAGAEVALFHPPKLGRRLRPVINFRTHRKIVVIDGTLGFTGGVNITDTEDKRLQADPCHAYHDIHLRLQGPVVSWLQHVFLEDWAYALDYRHPAMPQDFAALLPPQDDGPALAQIMASGPDSPLEAIHRVFVDACYAAHQRLWLATPYFVPTEAALLALTSAALRGVDVRVLVPERSDSLLVTCAARSYFDELLECGVKVYLYQKRMLHAKTMVVDDMLGMVGTANFDTRSFRLNYEVCALVYTPVFAQQLADQFSRDLAQAERIFEHRPQPLPQRLGDAVARLFSPLL</sequence>
<keyword evidence="9 13" id="KW-0472">Membrane</keyword>
<dbReference type="GO" id="GO:0005886">
    <property type="term" value="C:plasma membrane"/>
    <property type="evidence" value="ECO:0007669"/>
    <property type="project" value="UniProtKB-SubCell"/>
</dbReference>
<keyword evidence="5 13" id="KW-0812">Transmembrane</keyword>
<dbReference type="RefSeq" id="WP_207576047.1">
    <property type="nucleotide sequence ID" value="NZ_JAFNME010000036.1"/>
</dbReference>
<dbReference type="InterPro" id="IPR025202">
    <property type="entry name" value="PLD-like_dom"/>
</dbReference>
<dbReference type="InterPro" id="IPR001736">
    <property type="entry name" value="PLipase_D/transphosphatidylase"/>
</dbReference>
<dbReference type="GO" id="GO:0032049">
    <property type="term" value="P:cardiolipin biosynthetic process"/>
    <property type="evidence" value="ECO:0007669"/>
    <property type="project" value="UniProtKB-UniRule"/>
</dbReference>
<keyword evidence="2" id="KW-1003">Cell membrane</keyword>
<evidence type="ECO:0000256" key="1">
    <source>
        <dbReference type="ARBA" id="ARBA00004651"/>
    </source>
</evidence>
<dbReference type="InterPro" id="IPR027379">
    <property type="entry name" value="CLS_N"/>
</dbReference>
<evidence type="ECO:0000256" key="12">
    <source>
        <dbReference type="NCBIfam" id="TIGR04265"/>
    </source>
</evidence>
<dbReference type="EC" id="2.7.8.-" evidence="12"/>
<evidence type="ECO:0000256" key="2">
    <source>
        <dbReference type="ARBA" id="ARBA00022475"/>
    </source>
</evidence>
<evidence type="ECO:0000256" key="13">
    <source>
        <dbReference type="SAM" id="Phobius"/>
    </source>
</evidence>
<dbReference type="InterPro" id="IPR022924">
    <property type="entry name" value="Cardiolipin_synthase"/>
</dbReference>
<dbReference type="PANTHER" id="PTHR21248:SF22">
    <property type="entry name" value="PHOSPHOLIPASE D"/>
    <property type="match status" value="1"/>
</dbReference>
<dbReference type="AlphaFoldDB" id="A0A939H096"/>
<dbReference type="CDD" id="cd09112">
    <property type="entry name" value="PLDc_CLS_2"/>
    <property type="match status" value="1"/>
</dbReference>
<feature type="domain" description="PLD phosphodiesterase" evidence="14">
    <location>
        <begin position="410"/>
        <end position="437"/>
    </location>
</feature>
<evidence type="ECO:0000313" key="15">
    <source>
        <dbReference type="EMBL" id="MBO1250657.1"/>
    </source>
</evidence>
<evidence type="ECO:0000256" key="6">
    <source>
        <dbReference type="ARBA" id="ARBA00022737"/>
    </source>
</evidence>
<protein>
    <recommendedName>
        <fullName evidence="12">Cardiolipin synthase</fullName>
        <ecNumber evidence="12">2.7.8.-</ecNumber>
    </recommendedName>
</protein>
<dbReference type="Pfam" id="PF13091">
    <property type="entry name" value="PLDc_2"/>
    <property type="match status" value="2"/>
</dbReference>
<comment type="subcellular location">
    <subcellularLocation>
        <location evidence="1">Cell membrane</location>
        <topology evidence="1">Multi-pass membrane protein</topology>
    </subcellularLocation>
</comment>
<keyword evidence="8" id="KW-0443">Lipid metabolism</keyword>
<dbReference type="PROSITE" id="PS50035">
    <property type="entry name" value="PLD"/>
    <property type="match status" value="2"/>
</dbReference>
<keyword evidence="3" id="KW-0444">Lipid biosynthesis</keyword>
<keyword evidence="10" id="KW-0594">Phospholipid biosynthesis</keyword>
<dbReference type="Pfam" id="PF13396">
    <property type="entry name" value="PLDc_N"/>
    <property type="match status" value="1"/>
</dbReference>
<feature type="transmembrane region" description="Helical" evidence="13">
    <location>
        <begin position="47"/>
        <end position="70"/>
    </location>
</feature>
<evidence type="ECO:0000256" key="9">
    <source>
        <dbReference type="ARBA" id="ARBA00023136"/>
    </source>
</evidence>
<dbReference type="PANTHER" id="PTHR21248">
    <property type="entry name" value="CARDIOLIPIN SYNTHASE"/>
    <property type="match status" value="1"/>
</dbReference>
<keyword evidence="7 13" id="KW-1133">Transmembrane helix</keyword>
<comment type="caution">
    <text evidence="15">The sequence shown here is derived from an EMBL/GenBank/DDBJ whole genome shotgun (WGS) entry which is preliminary data.</text>
</comment>
<dbReference type="Gene3D" id="3.30.870.10">
    <property type="entry name" value="Endonuclease Chain A"/>
    <property type="match status" value="2"/>
</dbReference>
<dbReference type="CDD" id="cd09110">
    <property type="entry name" value="PLDc_CLS_1"/>
    <property type="match status" value="1"/>
</dbReference>
<organism evidence="15 16">
    <name type="scientific">Comamonas denitrificans</name>
    <dbReference type="NCBI Taxonomy" id="117506"/>
    <lineage>
        <taxon>Bacteria</taxon>
        <taxon>Pseudomonadati</taxon>
        <taxon>Pseudomonadota</taxon>
        <taxon>Betaproteobacteria</taxon>
        <taxon>Burkholderiales</taxon>
        <taxon>Comamonadaceae</taxon>
        <taxon>Comamonas</taxon>
    </lineage>
</organism>
<keyword evidence="4" id="KW-0808">Transferase</keyword>
<dbReference type="SMART" id="SM00155">
    <property type="entry name" value="PLDc"/>
    <property type="match status" value="2"/>
</dbReference>
<keyword evidence="11" id="KW-1208">Phospholipid metabolism</keyword>